<accession>A0A9P4UYL6</accession>
<feature type="transmembrane region" description="Helical" evidence="2">
    <location>
        <begin position="121"/>
        <end position="142"/>
    </location>
</feature>
<dbReference type="OrthoDB" id="5322539at2759"/>
<keyword evidence="4" id="KW-1185">Reference proteome</keyword>
<keyword evidence="2" id="KW-0812">Transmembrane</keyword>
<dbReference type="PANTHER" id="PTHR35041">
    <property type="entry name" value="MEDIATOR OF RNA POLYMERASE II TRANSCRIPTION SUBUNIT 1"/>
    <property type="match status" value="1"/>
</dbReference>
<protein>
    <submittedName>
        <fullName evidence="3">Uncharacterized protein</fullName>
    </submittedName>
</protein>
<sequence length="589" mass="66218">MATPTLMAKLKALPKEIYWEAPVMMFLSFLFAIFFAVGHHVFYVYMDGQPASDNDIQQWMSRFGTALAFLVKVLFGVSASMAYVQWFWYKIRKTPITLARIDDLYGVIYEPMKFWHVGVWIRHYVLAFLAITTWVLPISAIFTPGAITVKQKLVTSTLPWRFPEADFASPEYCNVTDLTEDAYKFARPCKDTNSIAHIVLTSGQVAPVPAGSPGTNVSYQTSFYGPAVSCAVAPDDWRAIIDRAVLEYRNVSEYDVLAFAFTPEPGFGRDLNASYLEKNAQVGGKGKVPLYMDIVSTDIAKTYFYAREDELYNLTTLYSCGFYNASYRVNFSVSSTENQQVQVEKTLLNPLTVAGANMSIPYGGGVELGGTPTSYLSIMKVFNSWVTGALYLYNNSANGVIDSDGEHKASTSSMSSTGGSWRYRTLVDRAWFLGFSAEWTKDWVDLSEEFMQNLTVSARYGWQRPNLGSGDILYGTEMRNTSVNATTSIYETQFEYRRMDLAISYGVSALFSAICLGMGTWAMVKTRGSFSHNFSNIFRFVRAQEIDYDPEKDVRKAADPLPKEFSQLVLRPRPPKDGNKPAKRVKTMR</sequence>
<organism evidence="3 4">
    <name type="scientific">Polyplosphaeria fusca</name>
    <dbReference type="NCBI Taxonomy" id="682080"/>
    <lineage>
        <taxon>Eukaryota</taxon>
        <taxon>Fungi</taxon>
        <taxon>Dikarya</taxon>
        <taxon>Ascomycota</taxon>
        <taxon>Pezizomycotina</taxon>
        <taxon>Dothideomycetes</taxon>
        <taxon>Pleosporomycetidae</taxon>
        <taxon>Pleosporales</taxon>
        <taxon>Tetraplosphaeriaceae</taxon>
        <taxon>Polyplosphaeria</taxon>
    </lineage>
</organism>
<dbReference type="Proteomes" id="UP000799444">
    <property type="component" value="Unassembled WGS sequence"/>
</dbReference>
<comment type="caution">
    <text evidence="3">The sequence shown here is derived from an EMBL/GenBank/DDBJ whole genome shotgun (WGS) entry which is preliminary data.</text>
</comment>
<dbReference type="EMBL" id="ML996248">
    <property type="protein sequence ID" value="KAF2729345.1"/>
    <property type="molecule type" value="Genomic_DNA"/>
</dbReference>
<feature type="region of interest" description="Disordered" evidence="1">
    <location>
        <begin position="554"/>
        <end position="589"/>
    </location>
</feature>
<evidence type="ECO:0000313" key="4">
    <source>
        <dbReference type="Proteomes" id="UP000799444"/>
    </source>
</evidence>
<evidence type="ECO:0000313" key="3">
    <source>
        <dbReference type="EMBL" id="KAF2729345.1"/>
    </source>
</evidence>
<proteinExistence type="predicted"/>
<evidence type="ECO:0000256" key="1">
    <source>
        <dbReference type="SAM" id="MobiDB-lite"/>
    </source>
</evidence>
<feature type="transmembrane region" description="Helical" evidence="2">
    <location>
        <begin position="66"/>
        <end position="88"/>
    </location>
</feature>
<keyword evidence="2" id="KW-0472">Membrane</keyword>
<gene>
    <name evidence="3" type="ORF">EJ04DRAFT_580710</name>
</gene>
<feature type="transmembrane region" description="Helical" evidence="2">
    <location>
        <begin position="502"/>
        <end position="524"/>
    </location>
</feature>
<name>A0A9P4UYL6_9PLEO</name>
<feature type="transmembrane region" description="Helical" evidence="2">
    <location>
        <begin position="23"/>
        <end position="45"/>
    </location>
</feature>
<reference evidence="3" key="1">
    <citation type="journal article" date="2020" name="Stud. Mycol.">
        <title>101 Dothideomycetes genomes: a test case for predicting lifestyles and emergence of pathogens.</title>
        <authorList>
            <person name="Haridas S."/>
            <person name="Albert R."/>
            <person name="Binder M."/>
            <person name="Bloem J."/>
            <person name="Labutti K."/>
            <person name="Salamov A."/>
            <person name="Andreopoulos B."/>
            <person name="Baker S."/>
            <person name="Barry K."/>
            <person name="Bills G."/>
            <person name="Bluhm B."/>
            <person name="Cannon C."/>
            <person name="Castanera R."/>
            <person name="Culley D."/>
            <person name="Daum C."/>
            <person name="Ezra D."/>
            <person name="Gonzalez J."/>
            <person name="Henrissat B."/>
            <person name="Kuo A."/>
            <person name="Liang C."/>
            <person name="Lipzen A."/>
            <person name="Lutzoni F."/>
            <person name="Magnuson J."/>
            <person name="Mondo S."/>
            <person name="Nolan M."/>
            <person name="Ohm R."/>
            <person name="Pangilinan J."/>
            <person name="Park H.-J."/>
            <person name="Ramirez L."/>
            <person name="Alfaro M."/>
            <person name="Sun H."/>
            <person name="Tritt A."/>
            <person name="Yoshinaga Y."/>
            <person name="Zwiers L.-H."/>
            <person name="Turgeon B."/>
            <person name="Goodwin S."/>
            <person name="Spatafora J."/>
            <person name="Crous P."/>
            <person name="Grigoriev I."/>
        </authorList>
    </citation>
    <scope>NUCLEOTIDE SEQUENCE</scope>
    <source>
        <strain evidence="3">CBS 125425</strain>
    </source>
</reference>
<dbReference type="PANTHER" id="PTHR35041:SF6">
    <property type="entry name" value="FORMYLMETHIONINE DEFORMYLASE-LIKE PROTEIN-RELATED"/>
    <property type="match status" value="1"/>
</dbReference>
<dbReference type="AlphaFoldDB" id="A0A9P4UYL6"/>
<keyword evidence="2" id="KW-1133">Transmembrane helix</keyword>
<evidence type="ECO:0000256" key="2">
    <source>
        <dbReference type="SAM" id="Phobius"/>
    </source>
</evidence>